<sequence>MAQVVSPGPNLKANILGFIKDYANHLGKGSKTKDVVQNFINFSMNWLQSEIESSGCYFQITEFLKTNGFHVSSDDKESEDITNDDNFNNNQIVPLATTEICSILTSPNSEISKETLMKFLCQRPHCGLTFASQDLLSEHLYGFKREIICPVCFKPCPEKQERVFQTHLDECFKTNKAEHPEAALYFEIQTQAHKCCKCRKFFINRADMIPHLAICQTGAKIDCNICFKGFRSEINLSVHIEEDHNIHYCCFLCKKVFFYKGHFNMHLFQCHYLRKFWKSKYKCDICRLHLSNLNGLRDHCIKFHNTNDIAFSCMFCSEVTEYHDIATHYIIKHFERVIKQTKGVKKSLKVRPEPEIIDNLDSKKYLQTSIESVNNLSAVMEERDRLMNKIFNSSSLPVVKPVPEPTLDPIPKKSPLLVKRPFYNDDNDFMSHREFEPNINPFATPINKNIISTTSVDVSGKKRRTSGLDLPSITSFLVKPEEPVPANHSADIQYIPGMTSVTDAVQNFAYGINKNDFQYNEIPNYTMNNSFSQNYEPIEDSYSMSTIATTPTLSAYVMMPETVQETQDSFVEPVQNTFYDAGAITYPPSSLYYCQDCSMSFKEETELENHFRFVHGKEKTICYICKGLFNDKRDCNLHIINEHLAETNLFEETCFCGANFKCCDNFRRHLFMKHYPNGFYCPVCEEEGFFGLKLKTHLLTHSKLECPVCYSQENSPHHYKMHFQVDHPDMDVIVDCTFCSAFVRNSVIDIHYLTKHRRQLSTTKAIVNKPEKSSQQMSSVAEALGNETLSEMLDKKIDDSSLFRRTCLFCDLVFENSLDFNNHNQQHLQSHCCVCQNVINSETQFEEHLINGDYGFKTTSGQDDQAEFINSMRYAYKENCRYCKIAKMQANDGPLVSSVPSVRSIDSKITLCSQCSRKFKSVALHYFGENYRKGYACPTCPDFVESSNPGYQYLQNHGDQTRRAACADLQQQVSAGQSTASENTFSKNESTNWMELDLDKLLEIKQPEDIESEGHQASEPLPLSDDVGRHSSSHLDLVDKNIPNTNVEEPSQYPNISDDDQLNQVKSLSLCELCNKFSSYSSDIIRTRIC</sequence>
<comment type="subcellular location">
    <subcellularLocation>
        <location evidence="1">Nucleus</location>
    </subcellularLocation>
</comment>
<dbReference type="Proteomes" id="UP000549394">
    <property type="component" value="Unassembled WGS sequence"/>
</dbReference>
<feature type="region of interest" description="Disordered" evidence="8">
    <location>
        <begin position="1011"/>
        <end position="1059"/>
    </location>
</feature>
<dbReference type="AlphaFoldDB" id="A0A7I8VVT3"/>
<dbReference type="SMART" id="SM00355">
    <property type="entry name" value="ZnF_C2H2"/>
    <property type="match status" value="12"/>
</dbReference>
<dbReference type="InterPro" id="IPR013087">
    <property type="entry name" value="Znf_C2H2_type"/>
</dbReference>
<evidence type="ECO:0000256" key="5">
    <source>
        <dbReference type="ARBA" id="ARBA00022833"/>
    </source>
</evidence>
<evidence type="ECO:0000256" key="2">
    <source>
        <dbReference type="ARBA" id="ARBA00022723"/>
    </source>
</evidence>
<dbReference type="OrthoDB" id="10014897at2759"/>
<dbReference type="PROSITE" id="PS00028">
    <property type="entry name" value="ZINC_FINGER_C2H2_1"/>
    <property type="match status" value="4"/>
</dbReference>
<dbReference type="GO" id="GO:0008270">
    <property type="term" value="F:zinc ion binding"/>
    <property type="evidence" value="ECO:0007669"/>
    <property type="project" value="UniProtKB-KW"/>
</dbReference>
<gene>
    <name evidence="10" type="ORF">DGYR_LOCUS7845</name>
</gene>
<keyword evidence="6" id="KW-0539">Nucleus</keyword>
<keyword evidence="11" id="KW-1185">Reference proteome</keyword>
<evidence type="ECO:0000259" key="9">
    <source>
        <dbReference type="PROSITE" id="PS50157"/>
    </source>
</evidence>
<keyword evidence="4 7" id="KW-0863">Zinc-finger</keyword>
<evidence type="ECO:0000313" key="10">
    <source>
        <dbReference type="EMBL" id="CAD5119640.1"/>
    </source>
</evidence>
<evidence type="ECO:0000313" key="11">
    <source>
        <dbReference type="Proteomes" id="UP000549394"/>
    </source>
</evidence>
<evidence type="ECO:0000256" key="7">
    <source>
        <dbReference type="PROSITE-ProRule" id="PRU00042"/>
    </source>
</evidence>
<keyword evidence="5" id="KW-0862">Zinc</keyword>
<keyword evidence="3" id="KW-0677">Repeat</keyword>
<dbReference type="InterPro" id="IPR050888">
    <property type="entry name" value="ZnF_C2H2-type_TF"/>
</dbReference>
<dbReference type="PANTHER" id="PTHR24406">
    <property type="entry name" value="TRANSCRIPTIONAL REPRESSOR CTCFL-RELATED"/>
    <property type="match status" value="1"/>
</dbReference>
<dbReference type="PROSITE" id="PS50157">
    <property type="entry name" value="ZINC_FINGER_C2H2_2"/>
    <property type="match status" value="1"/>
</dbReference>
<dbReference type="GO" id="GO:0005634">
    <property type="term" value="C:nucleus"/>
    <property type="evidence" value="ECO:0007669"/>
    <property type="project" value="UniProtKB-SubCell"/>
</dbReference>
<keyword evidence="2" id="KW-0479">Metal-binding</keyword>
<evidence type="ECO:0000256" key="6">
    <source>
        <dbReference type="ARBA" id="ARBA00023242"/>
    </source>
</evidence>
<evidence type="ECO:0000256" key="8">
    <source>
        <dbReference type="SAM" id="MobiDB-lite"/>
    </source>
</evidence>
<name>A0A7I8VVT3_9ANNE</name>
<evidence type="ECO:0000256" key="1">
    <source>
        <dbReference type="ARBA" id="ARBA00004123"/>
    </source>
</evidence>
<proteinExistence type="predicted"/>
<organism evidence="10 11">
    <name type="scientific">Dimorphilus gyrociliatus</name>
    <dbReference type="NCBI Taxonomy" id="2664684"/>
    <lineage>
        <taxon>Eukaryota</taxon>
        <taxon>Metazoa</taxon>
        <taxon>Spiralia</taxon>
        <taxon>Lophotrochozoa</taxon>
        <taxon>Annelida</taxon>
        <taxon>Polychaeta</taxon>
        <taxon>Polychaeta incertae sedis</taxon>
        <taxon>Dinophilidae</taxon>
        <taxon>Dimorphilus</taxon>
    </lineage>
</organism>
<accession>A0A7I8VVT3</accession>
<dbReference type="Gene3D" id="3.30.160.60">
    <property type="entry name" value="Classic Zinc Finger"/>
    <property type="match status" value="2"/>
</dbReference>
<reference evidence="10 11" key="1">
    <citation type="submission" date="2020-08" db="EMBL/GenBank/DDBJ databases">
        <authorList>
            <person name="Hejnol A."/>
        </authorList>
    </citation>
    <scope>NUCLEOTIDE SEQUENCE [LARGE SCALE GENOMIC DNA]</scope>
</reference>
<protein>
    <submittedName>
        <fullName evidence="10">DgyrCDS8234</fullName>
    </submittedName>
</protein>
<comment type="caution">
    <text evidence="10">The sequence shown here is derived from an EMBL/GenBank/DDBJ whole genome shotgun (WGS) entry which is preliminary data.</text>
</comment>
<feature type="domain" description="C2H2-type" evidence="9">
    <location>
        <begin position="592"/>
        <end position="620"/>
    </location>
</feature>
<evidence type="ECO:0000256" key="3">
    <source>
        <dbReference type="ARBA" id="ARBA00022737"/>
    </source>
</evidence>
<evidence type="ECO:0000256" key="4">
    <source>
        <dbReference type="ARBA" id="ARBA00022771"/>
    </source>
</evidence>
<feature type="compositionally biased region" description="Polar residues" evidence="8">
    <location>
        <begin position="1042"/>
        <end position="1055"/>
    </location>
</feature>
<dbReference type="EMBL" id="CAJFCJ010000010">
    <property type="protein sequence ID" value="CAD5119640.1"/>
    <property type="molecule type" value="Genomic_DNA"/>
</dbReference>